<dbReference type="EMBL" id="CM056796">
    <property type="protein sequence ID" value="KAJ8713856.1"/>
    <property type="molecule type" value="Genomic_DNA"/>
</dbReference>
<evidence type="ECO:0000313" key="1">
    <source>
        <dbReference type="EMBL" id="KAJ8713856.1"/>
    </source>
</evidence>
<proteinExistence type="predicted"/>
<comment type="caution">
    <text evidence="1">The sequence shown here is derived from an EMBL/GenBank/DDBJ whole genome shotgun (WGS) entry which is preliminary data.</text>
</comment>
<accession>A0ACC2QBS9</accession>
<reference evidence="1" key="1">
    <citation type="submission" date="2023-03" db="EMBL/GenBank/DDBJ databases">
        <title>Chromosome-level genomes of two armyworms, Mythimna separata and Mythimna loreyi, provide insights into the biosynthesis and reception of sex pheromones.</title>
        <authorList>
            <person name="Zhao H."/>
        </authorList>
    </citation>
    <scope>NUCLEOTIDE SEQUENCE</scope>
    <source>
        <strain evidence="1">BeijingLab</strain>
    </source>
</reference>
<name>A0ACC2QBS9_9NEOP</name>
<evidence type="ECO:0000313" key="2">
    <source>
        <dbReference type="Proteomes" id="UP001231649"/>
    </source>
</evidence>
<organism evidence="1 2">
    <name type="scientific">Mythimna loreyi</name>
    <dbReference type="NCBI Taxonomy" id="667449"/>
    <lineage>
        <taxon>Eukaryota</taxon>
        <taxon>Metazoa</taxon>
        <taxon>Ecdysozoa</taxon>
        <taxon>Arthropoda</taxon>
        <taxon>Hexapoda</taxon>
        <taxon>Insecta</taxon>
        <taxon>Pterygota</taxon>
        <taxon>Neoptera</taxon>
        <taxon>Endopterygota</taxon>
        <taxon>Lepidoptera</taxon>
        <taxon>Glossata</taxon>
        <taxon>Ditrysia</taxon>
        <taxon>Noctuoidea</taxon>
        <taxon>Noctuidae</taxon>
        <taxon>Noctuinae</taxon>
        <taxon>Hadenini</taxon>
        <taxon>Mythimna</taxon>
    </lineage>
</organism>
<protein>
    <submittedName>
        <fullName evidence="1">Uncharacterized protein</fullName>
    </submittedName>
</protein>
<dbReference type="Proteomes" id="UP001231649">
    <property type="component" value="Chromosome 20"/>
</dbReference>
<gene>
    <name evidence="1" type="ORF">PYW08_007476</name>
</gene>
<keyword evidence="2" id="KW-1185">Reference proteome</keyword>
<sequence length="293" mass="33015">MIRVLALLCLVAPAFGYHGGPSTPGLMIRYGSSAVSMGSEAMVELPVSNHSALTDEFTKMNRPRLPAGYCPLQLWCRKSDMYRTCIFTDETGCVAGLQFNYPCDEFTPLYDMKEQGFTIWTTSLNNQIVRFYAFYQFFVPPIAEKRIDSEDESCSVILRDTQLYYSGFGGKLSTLATSLDELDTIYTKQNCIKWLGHQYYYNMTKDVECSASTLSPLSAMFHNGHLVGTRISVMGTWAKDSKYKDLYEGINRVSGMYAVPNGPRCLFQNLRQGGLSMTFYFISTPWLISCIGD</sequence>